<dbReference type="InterPro" id="IPR016162">
    <property type="entry name" value="Ald_DH_N"/>
</dbReference>
<sequence>MKHDSNVTSTVGHLIDGKRVDGGSRVQPVFDPATGESHKSVALADKLTVEAAIASAQAAFPAGATRRR</sequence>
<dbReference type="EMBL" id="CABVPU010000015">
    <property type="protein sequence ID" value="VWB85933.1"/>
    <property type="molecule type" value="Genomic_DNA"/>
</dbReference>
<feature type="compositionally biased region" description="Polar residues" evidence="2">
    <location>
        <begin position="1"/>
        <end position="11"/>
    </location>
</feature>
<evidence type="ECO:0000256" key="2">
    <source>
        <dbReference type="SAM" id="MobiDB-lite"/>
    </source>
</evidence>
<evidence type="ECO:0000256" key="1">
    <source>
        <dbReference type="ARBA" id="ARBA00023002"/>
    </source>
</evidence>
<organism evidence="3 4">
    <name type="scientific">Burkholderia lata (strain ATCC 17760 / DSM 23089 / LMG 22485 / NCIMB 9086 / R18194 / 383)</name>
    <dbReference type="NCBI Taxonomy" id="482957"/>
    <lineage>
        <taxon>Bacteria</taxon>
        <taxon>Pseudomonadati</taxon>
        <taxon>Pseudomonadota</taxon>
        <taxon>Betaproteobacteria</taxon>
        <taxon>Burkholderiales</taxon>
        <taxon>Burkholderiaceae</taxon>
        <taxon>Burkholderia</taxon>
        <taxon>Burkholderia cepacia complex</taxon>
    </lineage>
</organism>
<dbReference type="AlphaFoldDB" id="A0A6P2MKH7"/>
<protein>
    <submittedName>
        <fullName evidence="3">Methylmalonate-semialdehyde dehydrogenase</fullName>
    </submittedName>
</protein>
<gene>
    <name evidence="3" type="ORF">BLA15945_04126</name>
</gene>
<name>A0A6P2MKH7_BURL3</name>
<dbReference type="GO" id="GO:0016491">
    <property type="term" value="F:oxidoreductase activity"/>
    <property type="evidence" value="ECO:0007669"/>
    <property type="project" value="UniProtKB-KW"/>
</dbReference>
<evidence type="ECO:0000313" key="3">
    <source>
        <dbReference type="EMBL" id="VWB85933.1"/>
    </source>
</evidence>
<evidence type="ECO:0000313" key="4">
    <source>
        <dbReference type="Proteomes" id="UP000494174"/>
    </source>
</evidence>
<accession>A0A6P2MKH7</accession>
<dbReference type="Proteomes" id="UP000494174">
    <property type="component" value="Unassembled WGS sequence"/>
</dbReference>
<dbReference type="SUPFAM" id="SSF53720">
    <property type="entry name" value="ALDH-like"/>
    <property type="match status" value="1"/>
</dbReference>
<keyword evidence="1" id="KW-0560">Oxidoreductase</keyword>
<feature type="region of interest" description="Disordered" evidence="2">
    <location>
        <begin position="1"/>
        <end position="33"/>
    </location>
</feature>
<dbReference type="InterPro" id="IPR016161">
    <property type="entry name" value="Ald_DH/histidinol_DH"/>
</dbReference>
<reference evidence="3 4" key="1">
    <citation type="submission" date="2019-09" db="EMBL/GenBank/DDBJ databases">
        <authorList>
            <person name="Depoorter E."/>
        </authorList>
    </citation>
    <scope>NUCLEOTIDE SEQUENCE [LARGE SCALE GENOMIC DNA]</scope>
    <source>
        <strain evidence="3">R-15945</strain>
    </source>
</reference>
<proteinExistence type="predicted"/>
<dbReference type="Gene3D" id="3.40.605.10">
    <property type="entry name" value="Aldehyde Dehydrogenase, Chain A, domain 1"/>
    <property type="match status" value="1"/>
</dbReference>